<evidence type="ECO:0000259" key="1">
    <source>
        <dbReference type="PROSITE" id="PS50994"/>
    </source>
</evidence>
<evidence type="ECO:0000313" key="2">
    <source>
        <dbReference type="EMBL" id="CAI6363634.1"/>
    </source>
</evidence>
<sequence length="587" mass="67076">MSCVESRVREMKVRFNAELFKRQCDLKNSVFLTDERYYQLIKDVDSAKSKTKKKSRVTIESDVFDVLHDAHQSLGHGGRDRMLYELNSKFKNITRFEVDLYLSLCELCQLKHKKIRKGLVVKPIISSEFNSRCQVDLIDFQSNADKLFKFIMVYQDHLTKFVVIKPLKTKTAEEVAYNLIDIFTLLGAPSILQSDNGREFSNQIVCNLKNYWPNLKIVHGKPRHSQSQGSVERANQDIQNMLMTWMRDNNTSKWSEGLRFIQLMKNRAYHKGINRSPYEALFGCKMKVGLDTSFLPPYILKDLDDEESLLKLVDHNSIGPNNQDDENNITKDEDNITSIDEDICTVDNNINTGNSKDDENIATNDEDIITTINEDICTVDNSINKGNYLVCSEENDKNMVQCITCDSKIHESGTISVEKDLLCKLCSRTKKTENQRREAHFNLELQAINMKTRSNKKFPPALVGNTVRVPISDVDRGRGEAHNVLACVLEVTEDGFYRLGNKTGVLKQLYARSQFTVCQQNFVALDEVNHEKELGLRSIATQEATGSGQGFIKCSCATRCQNNRCKCLKNKIYCNSKCHPNLQCCNK</sequence>
<dbReference type="InterPro" id="IPR012337">
    <property type="entry name" value="RNaseH-like_sf"/>
</dbReference>
<dbReference type="PANTHER" id="PTHR37984:SF5">
    <property type="entry name" value="PROTEIN NYNRIN-LIKE"/>
    <property type="match status" value="1"/>
</dbReference>
<dbReference type="PROSITE" id="PS50994">
    <property type="entry name" value="INTEGRASE"/>
    <property type="match status" value="1"/>
</dbReference>
<accession>A0AAV0X5B3</accession>
<dbReference type="EMBL" id="CARXXK010000003">
    <property type="protein sequence ID" value="CAI6363634.1"/>
    <property type="molecule type" value="Genomic_DNA"/>
</dbReference>
<dbReference type="PANTHER" id="PTHR37984">
    <property type="entry name" value="PROTEIN CBG26694"/>
    <property type="match status" value="1"/>
</dbReference>
<reference evidence="2 3" key="1">
    <citation type="submission" date="2023-01" db="EMBL/GenBank/DDBJ databases">
        <authorList>
            <person name="Whitehead M."/>
        </authorList>
    </citation>
    <scope>NUCLEOTIDE SEQUENCE [LARGE SCALE GENOMIC DNA]</scope>
</reference>
<dbReference type="SUPFAM" id="SSF53098">
    <property type="entry name" value="Ribonuclease H-like"/>
    <property type="match status" value="1"/>
</dbReference>
<proteinExistence type="predicted"/>
<dbReference type="InterPro" id="IPR036397">
    <property type="entry name" value="RNaseH_sf"/>
</dbReference>
<feature type="domain" description="Integrase catalytic" evidence="1">
    <location>
        <begin position="119"/>
        <end position="285"/>
    </location>
</feature>
<name>A0AAV0X5B3_9HEMI</name>
<comment type="caution">
    <text evidence="2">The sequence shown here is derived from an EMBL/GenBank/DDBJ whole genome shotgun (WGS) entry which is preliminary data.</text>
</comment>
<dbReference type="AlphaFoldDB" id="A0AAV0X5B3"/>
<dbReference type="Proteomes" id="UP001160148">
    <property type="component" value="Unassembled WGS sequence"/>
</dbReference>
<dbReference type="InterPro" id="IPR001584">
    <property type="entry name" value="Integrase_cat-core"/>
</dbReference>
<dbReference type="Gene3D" id="3.30.420.10">
    <property type="entry name" value="Ribonuclease H-like superfamily/Ribonuclease H"/>
    <property type="match status" value="1"/>
</dbReference>
<evidence type="ECO:0000313" key="3">
    <source>
        <dbReference type="Proteomes" id="UP001160148"/>
    </source>
</evidence>
<protein>
    <recommendedName>
        <fullName evidence="1">Integrase catalytic domain-containing protein</fullName>
    </recommendedName>
</protein>
<dbReference type="InterPro" id="IPR050951">
    <property type="entry name" value="Retrovirus_Pol_polyprotein"/>
</dbReference>
<keyword evidence="3" id="KW-1185">Reference proteome</keyword>
<dbReference type="GO" id="GO:0015074">
    <property type="term" value="P:DNA integration"/>
    <property type="evidence" value="ECO:0007669"/>
    <property type="project" value="InterPro"/>
</dbReference>
<gene>
    <name evidence="2" type="ORF">MEUPH1_LOCUS18554</name>
</gene>
<dbReference type="GO" id="GO:0003676">
    <property type="term" value="F:nucleic acid binding"/>
    <property type="evidence" value="ECO:0007669"/>
    <property type="project" value="InterPro"/>
</dbReference>
<organism evidence="2 3">
    <name type="scientific">Macrosiphum euphorbiae</name>
    <name type="common">potato aphid</name>
    <dbReference type="NCBI Taxonomy" id="13131"/>
    <lineage>
        <taxon>Eukaryota</taxon>
        <taxon>Metazoa</taxon>
        <taxon>Ecdysozoa</taxon>
        <taxon>Arthropoda</taxon>
        <taxon>Hexapoda</taxon>
        <taxon>Insecta</taxon>
        <taxon>Pterygota</taxon>
        <taxon>Neoptera</taxon>
        <taxon>Paraneoptera</taxon>
        <taxon>Hemiptera</taxon>
        <taxon>Sternorrhyncha</taxon>
        <taxon>Aphidomorpha</taxon>
        <taxon>Aphidoidea</taxon>
        <taxon>Aphididae</taxon>
        <taxon>Macrosiphini</taxon>
        <taxon>Macrosiphum</taxon>
    </lineage>
</organism>